<dbReference type="Proteomes" id="UP000005384">
    <property type="component" value="Unassembled WGS sequence"/>
</dbReference>
<dbReference type="AlphaFoldDB" id="G5IFN7"/>
<name>G5IFN7_9FIRM</name>
<gene>
    <name evidence="1" type="ORF">HMPREF9473_02315</name>
</gene>
<evidence type="ECO:0000313" key="2">
    <source>
        <dbReference type="Proteomes" id="UP000005384"/>
    </source>
</evidence>
<keyword evidence="2" id="KW-1185">Reference proteome</keyword>
<dbReference type="HOGENOM" id="CLU_2341779_0_0_9"/>
<accession>G5IFN7</accession>
<proteinExistence type="predicted"/>
<organism evidence="1 2">
    <name type="scientific">Hungatella hathewayi WAL-18680</name>
    <dbReference type="NCBI Taxonomy" id="742737"/>
    <lineage>
        <taxon>Bacteria</taxon>
        <taxon>Bacillati</taxon>
        <taxon>Bacillota</taxon>
        <taxon>Clostridia</taxon>
        <taxon>Lachnospirales</taxon>
        <taxon>Lachnospiraceae</taxon>
        <taxon>Hungatella</taxon>
    </lineage>
</organism>
<dbReference type="EMBL" id="ADLN01000048">
    <property type="protein sequence ID" value="EHI59695.1"/>
    <property type="molecule type" value="Genomic_DNA"/>
</dbReference>
<dbReference type="PATRIC" id="fig|742737.3.peg.2340"/>
<sequence length="97" mass="11178">MEAGTFKDLIVEAYKKSKEGNLVGILYGAISTCGFSDITDIEEFLEIGNPDMLHLKSKLTDMEADIYKWELENYKVKASERTIYVKLKDKPEQPFMY</sequence>
<protein>
    <submittedName>
        <fullName evidence="1">Uncharacterized protein</fullName>
    </submittedName>
</protein>
<evidence type="ECO:0000313" key="1">
    <source>
        <dbReference type="EMBL" id="EHI59695.1"/>
    </source>
</evidence>
<reference evidence="1 2" key="1">
    <citation type="submission" date="2011-08" db="EMBL/GenBank/DDBJ databases">
        <title>The Genome Sequence of Clostridium hathewayi WAL-18680.</title>
        <authorList>
            <consortium name="The Broad Institute Genome Sequencing Platform"/>
            <person name="Earl A."/>
            <person name="Ward D."/>
            <person name="Feldgarden M."/>
            <person name="Gevers D."/>
            <person name="Finegold S.M."/>
            <person name="Summanen P.H."/>
            <person name="Molitoris D.R."/>
            <person name="Song M."/>
            <person name="Daigneault M."/>
            <person name="Allen-Vercoe E."/>
            <person name="Young S.K."/>
            <person name="Zeng Q."/>
            <person name="Gargeya S."/>
            <person name="Fitzgerald M."/>
            <person name="Haas B."/>
            <person name="Abouelleil A."/>
            <person name="Alvarado L."/>
            <person name="Arachchi H.M."/>
            <person name="Berlin A."/>
            <person name="Brown A."/>
            <person name="Chapman S.B."/>
            <person name="Chen Z."/>
            <person name="Dunbar C."/>
            <person name="Freedman E."/>
            <person name="Gearin G."/>
            <person name="Gellesch M."/>
            <person name="Goldberg J."/>
            <person name="Griggs A."/>
            <person name="Gujja S."/>
            <person name="Heiman D."/>
            <person name="Howarth C."/>
            <person name="Larson L."/>
            <person name="Lui A."/>
            <person name="MacDonald P.J.P."/>
            <person name="Montmayeur A."/>
            <person name="Murphy C."/>
            <person name="Neiman D."/>
            <person name="Pearson M."/>
            <person name="Priest M."/>
            <person name="Roberts A."/>
            <person name="Saif S."/>
            <person name="Shea T."/>
            <person name="Shenoy N."/>
            <person name="Sisk P."/>
            <person name="Stolte C."/>
            <person name="Sykes S."/>
            <person name="Wortman J."/>
            <person name="Nusbaum C."/>
            <person name="Birren B."/>
        </authorList>
    </citation>
    <scope>NUCLEOTIDE SEQUENCE [LARGE SCALE GENOMIC DNA]</scope>
    <source>
        <strain evidence="1 2">WAL-18680</strain>
    </source>
</reference>
<comment type="caution">
    <text evidence="1">The sequence shown here is derived from an EMBL/GenBank/DDBJ whole genome shotgun (WGS) entry which is preliminary data.</text>
</comment>
<dbReference type="OrthoDB" id="2086915at2"/>
<dbReference type="RefSeq" id="WP_006780295.1">
    <property type="nucleotide sequence ID" value="NZ_CP040506.1"/>
</dbReference>